<dbReference type="GO" id="GO:0022857">
    <property type="term" value="F:transmembrane transporter activity"/>
    <property type="evidence" value="ECO:0007669"/>
    <property type="project" value="InterPro"/>
</dbReference>
<dbReference type="GO" id="GO:0071949">
    <property type="term" value="F:FAD binding"/>
    <property type="evidence" value="ECO:0007669"/>
    <property type="project" value="InterPro"/>
</dbReference>
<feature type="transmembrane region" description="Helical" evidence="8">
    <location>
        <begin position="54"/>
        <end position="76"/>
    </location>
</feature>
<keyword evidence="3" id="KW-0285">Flavoprotein</keyword>
<dbReference type="AlphaFoldDB" id="A0A9P1MAR9"/>
<comment type="caution">
    <text evidence="10">The sequence shown here is derived from an EMBL/GenBank/DDBJ whole genome shotgun (WGS) entry which is preliminary data.</text>
</comment>
<evidence type="ECO:0000256" key="6">
    <source>
        <dbReference type="ARBA" id="ARBA00023033"/>
    </source>
</evidence>
<protein>
    <recommendedName>
        <fullName evidence="9">FAD-binding domain-containing protein</fullName>
    </recommendedName>
</protein>
<dbReference type="Pfam" id="PF07690">
    <property type="entry name" value="MFS_1"/>
    <property type="match status" value="1"/>
</dbReference>
<reference evidence="10" key="1">
    <citation type="submission" date="2022-11" db="EMBL/GenBank/DDBJ databases">
        <authorList>
            <person name="Scott C."/>
            <person name="Bruce N."/>
        </authorList>
    </citation>
    <scope>NUCLEOTIDE SEQUENCE</scope>
</reference>
<evidence type="ECO:0000256" key="8">
    <source>
        <dbReference type="SAM" id="Phobius"/>
    </source>
</evidence>
<feature type="domain" description="FAD-binding" evidence="9">
    <location>
        <begin position="663"/>
        <end position="696"/>
    </location>
</feature>
<sequence>MDQAHLQQGQGLSAAQSYHTMNPAPPIDQEAEEEPAEAPNTPETPDEYPDGGKAAWICVFGSFCSLFAALSMMNSVGVYRDYLSENQLKSSSPGRIGWIFGFYNFFSFFAGLPLGPVFDAYGPRHLSLCGGVLLVTTYIALANCSEYWHFFLTFGGLGTLVSSAPGSSDRDGHLWRQRRRHRLSIIISTLVPRIGFAWTMRAMALMMVPFVVVGTLLMRRRLISRGPSRLAFIPDLRILLKPRLSIMALGALFIELGLFIPLTYVASYAVSRGMSSHVAYRMITLLNVGSLLGRWLPGWLGDKIGRFNAQIIALALCLVSVLGIWLPAGPTVAGLTAFVLLFGLGSGSGISLVPVCIGQLCATEDYGKTFTAIYSIGSFGKLHVLIVGAGFGGLTAAIECRLRGMDVTVIETYPTSLEYGDIIDFFPNGGRIIEAWDNGRVGRDLMKVCINQGDKFQYCKADGTVMWEEDWLLEPHHFWRQYGGHRGQMHKVVFDYAVELGVEFLLGERVVQYIDGEKPSVVTASGKTHVADVVVAADGPRSVARQQVLGLPDTKVNSGYAIFRAQYSLTEEHKKNQYLAPFCDPTTDMTKLWITKDLHMDTEDIGESWSFPGKKDDVLACLIDGGFEQKLIEVVKATPEHKLVDYKLVWRDPIKTWLSPSARITLMGDAAHCHLPTSAQGGAQAMEDGVALAVSLDRAKGDVPLALRVFERIRFNRSHVTHMASISVRDGYHNADFDGEEIKKNPQVLNLPRPEWVIEYDITSQSEKHFDHLAADVRSYKPGSIEELALPAGGDYNVESRKVGKDKIAVR</sequence>
<dbReference type="SUPFAM" id="SSF103473">
    <property type="entry name" value="MFS general substrate transporter"/>
    <property type="match status" value="1"/>
</dbReference>
<feature type="transmembrane region" description="Helical" evidence="8">
    <location>
        <begin position="96"/>
        <end position="118"/>
    </location>
</feature>
<dbReference type="OrthoDB" id="16820at2759"/>
<keyword evidence="8" id="KW-0812">Transmembrane</keyword>
<comment type="subcellular location">
    <subcellularLocation>
        <location evidence="1">Membrane</location>
        <topology evidence="1">Multi-pass membrane protein</topology>
    </subcellularLocation>
</comment>
<proteinExistence type="inferred from homology"/>
<feature type="domain" description="FAD-binding" evidence="9">
    <location>
        <begin position="382"/>
        <end position="548"/>
    </location>
</feature>
<evidence type="ECO:0000259" key="9">
    <source>
        <dbReference type="Pfam" id="PF01494"/>
    </source>
</evidence>
<keyword evidence="11" id="KW-1185">Reference proteome</keyword>
<feature type="transmembrane region" description="Helical" evidence="8">
    <location>
        <begin position="278"/>
        <end position="295"/>
    </location>
</feature>
<dbReference type="EMBL" id="CALLCH030000010">
    <property type="protein sequence ID" value="CAI4213964.1"/>
    <property type="molecule type" value="Genomic_DNA"/>
</dbReference>
<feature type="transmembrane region" description="Helical" evidence="8">
    <location>
        <begin position="244"/>
        <end position="266"/>
    </location>
</feature>
<dbReference type="InterPro" id="IPR036259">
    <property type="entry name" value="MFS_trans_sf"/>
</dbReference>
<keyword evidence="4" id="KW-0274">FAD</keyword>
<dbReference type="Gene3D" id="3.50.50.60">
    <property type="entry name" value="FAD/NAD(P)-binding domain"/>
    <property type="match status" value="1"/>
</dbReference>
<organism evidence="10 11">
    <name type="scientific">Parascedosporium putredinis</name>
    <dbReference type="NCBI Taxonomy" id="1442378"/>
    <lineage>
        <taxon>Eukaryota</taxon>
        <taxon>Fungi</taxon>
        <taxon>Dikarya</taxon>
        <taxon>Ascomycota</taxon>
        <taxon>Pezizomycotina</taxon>
        <taxon>Sordariomycetes</taxon>
        <taxon>Hypocreomycetidae</taxon>
        <taxon>Microascales</taxon>
        <taxon>Microascaceae</taxon>
        <taxon>Parascedosporium</taxon>
    </lineage>
</organism>
<evidence type="ECO:0000256" key="4">
    <source>
        <dbReference type="ARBA" id="ARBA00022827"/>
    </source>
</evidence>
<dbReference type="PANTHER" id="PTHR13789">
    <property type="entry name" value="MONOOXYGENASE"/>
    <property type="match status" value="1"/>
</dbReference>
<feature type="transmembrane region" description="Helical" evidence="8">
    <location>
        <begin position="307"/>
        <end position="326"/>
    </location>
</feature>
<dbReference type="InterPro" id="IPR002938">
    <property type="entry name" value="FAD-bd"/>
</dbReference>
<dbReference type="GO" id="GO:0016020">
    <property type="term" value="C:membrane"/>
    <property type="evidence" value="ECO:0007669"/>
    <property type="project" value="UniProtKB-SubCell"/>
</dbReference>
<dbReference type="SUPFAM" id="SSF51905">
    <property type="entry name" value="FAD/NAD(P)-binding domain"/>
    <property type="match status" value="1"/>
</dbReference>
<evidence type="ECO:0000256" key="3">
    <source>
        <dbReference type="ARBA" id="ARBA00022630"/>
    </source>
</evidence>
<feature type="compositionally biased region" description="Polar residues" evidence="7">
    <location>
        <begin position="1"/>
        <end position="20"/>
    </location>
</feature>
<feature type="transmembrane region" description="Helical" evidence="8">
    <location>
        <begin position="378"/>
        <end position="398"/>
    </location>
</feature>
<evidence type="ECO:0000313" key="11">
    <source>
        <dbReference type="Proteomes" id="UP000838763"/>
    </source>
</evidence>
<dbReference type="InterPro" id="IPR050493">
    <property type="entry name" value="FAD-dep_Monooxygenase_BioMet"/>
</dbReference>
<feature type="transmembrane region" description="Helical" evidence="8">
    <location>
        <begin position="204"/>
        <end position="223"/>
    </location>
</feature>
<keyword evidence="8" id="KW-0472">Membrane</keyword>
<dbReference type="InterPro" id="IPR036188">
    <property type="entry name" value="FAD/NAD-bd_sf"/>
</dbReference>
<keyword evidence="5" id="KW-0560">Oxidoreductase</keyword>
<evidence type="ECO:0000256" key="2">
    <source>
        <dbReference type="ARBA" id="ARBA00007992"/>
    </source>
</evidence>
<name>A0A9P1MAR9_9PEZI</name>
<dbReference type="InterPro" id="IPR011701">
    <property type="entry name" value="MFS"/>
</dbReference>
<dbReference type="Proteomes" id="UP000838763">
    <property type="component" value="Unassembled WGS sequence"/>
</dbReference>
<accession>A0A9P1MAR9</accession>
<dbReference type="PANTHER" id="PTHR13789:SF236">
    <property type="entry name" value="MONOOXYGENASE, PUTATIVE (AFU_ORTHOLOGUE AFUA_6G12060)-RELATED"/>
    <property type="match status" value="1"/>
</dbReference>
<evidence type="ECO:0000256" key="1">
    <source>
        <dbReference type="ARBA" id="ARBA00004141"/>
    </source>
</evidence>
<dbReference type="PRINTS" id="PR00420">
    <property type="entry name" value="RNGMNOXGNASE"/>
</dbReference>
<feature type="transmembrane region" description="Helical" evidence="8">
    <location>
        <begin position="125"/>
        <end position="141"/>
    </location>
</feature>
<evidence type="ECO:0000256" key="7">
    <source>
        <dbReference type="SAM" id="MobiDB-lite"/>
    </source>
</evidence>
<feature type="region of interest" description="Disordered" evidence="7">
    <location>
        <begin position="1"/>
        <end position="47"/>
    </location>
</feature>
<feature type="transmembrane region" description="Helical" evidence="8">
    <location>
        <begin position="332"/>
        <end position="357"/>
    </location>
</feature>
<evidence type="ECO:0000256" key="5">
    <source>
        <dbReference type="ARBA" id="ARBA00023002"/>
    </source>
</evidence>
<gene>
    <name evidence="10" type="ORF">PPNO1_LOCUS3702</name>
</gene>
<keyword evidence="8" id="KW-1133">Transmembrane helix</keyword>
<dbReference type="Pfam" id="PF01494">
    <property type="entry name" value="FAD_binding_3"/>
    <property type="match status" value="2"/>
</dbReference>
<comment type="similarity">
    <text evidence="2">Belongs to the paxM FAD-dependent monooxygenase family.</text>
</comment>
<keyword evidence="6" id="KW-0503">Monooxygenase</keyword>
<dbReference type="GO" id="GO:0004497">
    <property type="term" value="F:monooxygenase activity"/>
    <property type="evidence" value="ECO:0007669"/>
    <property type="project" value="UniProtKB-KW"/>
</dbReference>
<dbReference type="Gene3D" id="1.20.1250.20">
    <property type="entry name" value="MFS general substrate transporter like domains"/>
    <property type="match status" value="1"/>
</dbReference>
<evidence type="ECO:0000313" key="10">
    <source>
        <dbReference type="EMBL" id="CAI4213964.1"/>
    </source>
</evidence>